<sequence>MNNPNSQATQPIAEVLGLNPANSRQPLKKWLWLAVALGVTILVVVFAFNSGNNQQAGYVTQAVTRGNLEVTVSATGTLAPLKEVEVGIEVSGTIKSVEADYNDSVTVGQVLARLDTTRLEAQALQSQAGLESSRAKVRQTHASLLEAEVKMARQLHVRQLSGGKVPSLYDLDTARATLARARADEAAAKAAVDQAQATLNVNRTDITKAVVRSPINGVVLKRSVEPGQTVASQFQAPVLFTLAEDLTQMELQVDVDEADVGLVQPGQKALFTVDAYADRSFPAEITQVRFGSETVDGVVTYKTVLRVDNSALSLRPGMTATAVITVNKKTDVLLVANSVLRFTPPVTPGQQKAKGSFLDSLLPHPPGQESRQTEAANGKTQQVWTLRNGELASISMTKGATNGIVTEVVDGAVTAGTELVTGQASKP</sequence>
<dbReference type="PANTHER" id="PTHR32347:SF14">
    <property type="entry name" value="EFFLUX SYSTEM COMPONENT YKNX-RELATED"/>
    <property type="match status" value="1"/>
</dbReference>
<dbReference type="AlphaFoldDB" id="A0A2S6GNV6"/>
<dbReference type="Gene3D" id="1.10.287.470">
    <property type="entry name" value="Helix hairpin bin"/>
    <property type="match status" value="1"/>
</dbReference>
<name>A0A2S6GNV6_9GAMM</name>
<dbReference type="EMBL" id="PTIY01000015">
    <property type="protein sequence ID" value="PPK66918.1"/>
    <property type="molecule type" value="Genomic_DNA"/>
</dbReference>
<feature type="compositionally biased region" description="Polar residues" evidence="4">
    <location>
        <begin position="369"/>
        <end position="381"/>
    </location>
</feature>
<comment type="similarity">
    <text evidence="2">Belongs to the membrane fusion protein (MFP) (TC 8.A.1) family.</text>
</comment>
<evidence type="ECO:0000256" key="5">
    <source>
        <dbReference type="SAM" id="Phobius"/>
    </source>
</evidence>
<dbReference type="InterPro" id="IPR058792">
    <property type="entry name" value="Beta-barrel_RND_2"/>
</dbReference>
<dbReference type="GO" id="GO:0030313">
    <property type="term" value="C:cell envelope"/>
    <property type="evidence" value="ECO:0007669"/>
    <property type="project" value="UniProtKB-SubCell"/>
</dbReference>
<evidence type="ECO:0000313" key="10">
    <source>
        <dbReference type="Proteomes" id="UP000238071"/>
    </source>
</evidence>
<dbReference type="OrthoDB" id="9791520at2"/>
<evidence type="ECO:0000259" key="6">
    <source>
        <dbReference type="Pfam" id="PF25876"/>
    </source>
</evidence>
<dbReference type="GO" id="GO:0016020">
    <property type="term" value="C:membrane"/>
    <property type="evidence" value="ECO:0007669"/>
    <property type="project" value="InterPro"/>
</dbReference>
<organism evidence="9 10">
    <name type="scientific">Methylobacter tundripaludum</name>
    <dbReference type="NCBI Taxonomy" id="173365"/>
    <lineage>
        <taxon>Bacteria</taxon>
        <taxon>Pseudomonadati</taxon>
        <taxon>Pseudomonadota</taxon>
        <taxon>Gammaproteobacteria</taxon>
        <taxon>Methylococcales</taxon>
        <taxon>Methylococcaceae</taxon>
        <taxon>Methylobacter</taxon>
    </lineage>
</organism>
<dbReference type="NCBIfam" id="TIGR01730">
    <property type="entry name" value="RND_mfp"/>
    <property type="match status" value="1"/>
</dbReference>
<dbReference type="Proteomes" id="UP000238071">
    <property type="component" value="Unassembled WGS sequence"/>
</dbReference>
<keyword evidence="5" id="KW-0472">Membrane</keyword>
<keyword evidence="3" id="KW-0175">Coiled coil</keyword>
<dbReference type="SUPFAM" id="SSF111369">
    <property type="entry name" value="HlyD-like secretion proteins"/>
    <property type="match status" value="1"/>
</dbReference>
<dbReference type="InterPro" id="IPR050465">
    <property type="entry name" value="UPF0194_transport"/>
</dbReference>
<evidence type="ECO:0000256" key="1">
    <source>
        <dbReference type="ARBA" id="ARBA00004196"/>
    </source>
</evidence>
<evidence type="ECO:0000256" key="3">
    <source>
        <dbReference type="ARBA" id="ARBA00023054"/>
    </source>
</evidence>
<dbReference type="InterPro" id="IPR058624">
    <property type="entry name" value="MdtA-like_HH"/>
</dbReference>
<feature type="region of interest" description="Disordered" evidence="4">
    <location>
        <begin position="360"/>
        <end position="381"/>
    </location>
</feature>
<dbReference type="Pfam" id="PF25917">
    <property type="entry name" value="BSH_RND"/>
    <property type="match status" value="1"/>
</dbReference>
<dbReference type="Gene3D" id="2.40.30.170">
    <property type="match status" value="1"/>
</dbReference>
<feature type="domain" description="Multidrug resistance protein MdtA-like barrel-sandwich hybrid" evidence="7">
    <location>
        <begin position="83"/>
        <end position="239"/>
    </location>
</feature>
<proteinExistence type="inferred from homology"/>
<evidence type="ECO:0000259" key="8">
    <source>
        <dbReference type="Pfam" id="PF25954"/>
    </source>
</evidence>
<dbReference type="GO" id="GO:0022857">
    <property type="term" value="F:transmembrane transporter activity"/>
    <property type="evidence" value="ECO:0007669"/>
    <property type="project" value="InterPro"/>
</dbReference>
<evidence type="ECO:0000256" key="2">
    <source>
        <dbReference type="ARBA" id="ARBA00009477"/>
    </source>
</evidence>
<feature type="transmembrane region" description="Helical" evidence="5">
    <location>
        <begin position="30"/>
        <end position="48"/>
    </location>
</feature>
<dbReference type="PANTHER" id="PTHR32347">
    <property type="entry name" value="EFFLUX SYSTEM COMPONENT YKNX-RELATED"/>
    <property type="match status" value="1"/>
</dbReference>
<feature type="domain" description="Multidrug resistance protein MdtA-like alpha-helical hairpin" evidence="6">
    <location>
        <begin position="131"/>
        <end position="199"/>
    </location>
</feature>
<dbReference type="Gene3D" id="2.40.50.100">
    <property type="match status" value="1"/>
</dbReference>
<evidence type="ECO:0000259" key="7">
    <source>
        <dbReference type="Pfam" id="PF25917"/>
    </source>
</evidence>
<reference evidence="9 10" key="1">
    <citation type="submission" date="2018-02" db="EMBL/GenBank/DDBJ databases">
        <title>Subsurface microbial communities from deep shales in Ohio and West Virginia, USA.</title>
        <authorList>
            <person name="Wrighton K."/>
        </authorList>
    </citation>
    <scope>NUCLEOTIDE SEQUENCE [LARGE SCALE GENOMIC DNA]</scope>
    <source>
        <strain evidence="9 10">OWC-G53F</strain>
    </source>
</reference>
<keyword evidence="10" id="KW-1185">Reference proteome</keyword>
<gene>
    <name evidence="9" type="ORF">B0F88_1157</name>
</gene>
<evidence type="ECO:0000313" key="9">
    <source>
        <dbReference type="EMBL" id="PPK66918.1"/>
    </source>
</evidence>
<dbReference type="Pfam" id="PF25954">
    <property type="entry name" value="Beta-barrel_RND_2"/>
    <property type="match status" value="1"/>
</dbReference>
<accession>A0A2S6GNV6</accession>
<evidence type="ECO:0000256" key="4">
    <source>
        <dbReference type="SAM" id="MobiDB-lite"/>
    </source>
</evidence>
<dbReference type="RefSeq" id="WP_104424898.1">
    <property type="nucleotide sequence ID" value="NZ_PTIY01000015.1"/>
</dbReference>
<comment type="subcellular location">
    <subcellularLocation>
        <location evidence="1">Cell envelope</location>
    </subcellularLocation>
</comment>
<keyword evidence="5" id="KW-1133">Transmembrane helix</keyword>
<dbReference type="InterPro" id="IPR058625">
    <property type="entry name" value="MdtA-like_BSH"/>
</dbReference>
<keyword evidence="5" id="KW-0812">Transmembrane</keyword>
<comment type="caution">
    <text evidence="9">The sequence shown here is derived from an EMBL/GenBank/DDBJ whole genome shotgun (WGS) entry which is preliminary data.</text>
</comment>
<dbReference type="InterPro" id="IPR006143">
    <property type="entry name" value="RND_pump_MFP"/>
</dbReference>
<dbReference type="Pfam" id="PF25876">
    <property type="entry name" value="HH_MFP_RND"/>
    <property type="match status" value="1"/>
</dbReference>
<protein>
    <submittedName>
        <fullName evidence="9">HlyD family secretion protein</fullName>
    </submittedName>
</protein>
<feature type="domain" description="CusB-like beta-barrel" evidence="8">
    <location>
        <begin position="251"/>
        <end position="324"/>
    </location>
</feature>